<reference evidence="2" key="1">
    <citation type="journal article" date="2019" name="Int. J. Syst. Evol. Microbiol.">
        <title>The Global Catalogue of Microorganisms (GCM) 10K type strain sequencing project: providing services to taxonomists for standard genome sequencing and annotation.</title>
        <authorList>
            <consortium name="The Broad Institute Genomics Platform"/>
            <consortium name="The Broad Institute Genome Sequencing Center for Infectious Disease"/>
            <person name="Wu L."/>
            <person name="Ma J."/>
        </authorList>
    </citation>
    <scope>NUCLEOTIDE SEQUENCE [LARGE SCALE GENOMIC DNA]</scope>
    <source>
        <strain evidence="2">KCTC 23984</strain>
    </source>
</reference>
<organism evidence="1 2">
    <name type="scientific">Pontibacter toksunensis</name>
    <dbReference type="NCBI Taxonomy" id="1332631"/>
    <lineage>
        <taxon>Bacteria</taxon>
        <taxon>Pseudomonadati</taxon>
        <taxon>Bacteroidota</taxon>
        <taxon>Cytophagia</taxon>
        <taxon>Cytophagales</taxon>
        <taxon>Hymenobacteraceae</taxon>
        <taxon>Pontibacter</taxon>
    </lineage>
</organism>
<protein>
    <recommendedName>
        <fullName evidence="3">STAS/SEC14 domain-containing protein</fullName>
    </recommendedName>
</protein>
<evidence type="ECO:0000313" key="1">
    <source>
        <dbReference type="EMBL" id="MFD3001631.1"/>
    </source>
</evidence>
<sequence length="108" mass="12544">MAENRRKRMLPGGHAAPVRVHRARCWLHHSSRHYLPTLSDQAWMLEVLYPLLARTKLRRAAIVLSEDLFLQTILEQLCSRSKPIFLGGIRMRTFHDVDSAEEWLLAGE</sequence>
<keyword evidence="2" id="KW-1185">Reference proteome</keyword>
<dbReference type="Proteomes" id="UP001597641">
    <property type="component" value="Unassembled WGS sequence"/>
</dbReference>
<evidence type="ECO:0008006" key="3">
    <source>
        <dbReference type="Google" id="ProtNLM"/>
    </source>
</evidence>
<comment type="caution">
    <text evidence="1">The sequence shown here is derived from an EMBL/GenBank/DDBJ whole genome shotgun (WGS) entry which is preliminary data.</text>
</comment>
<proteinExistence type="predicted"/>
<dbReference type="EMBL" id="JBHUOX010000010">
    <property type="protein sequence ID" value="MFD3001631.1"/>
    <property type="molecule type" value="Genomic_DNA"/>
</dbReference>
<accession>A0ABW6BXA1</accession>
<gene>
    <name evidence="1" type="ORF">ACFS7Z_14765</name>
</gene>
<name>A0ABW6BXA1_9BACT</name>
<evidence type="ECO:0000313" key="2">
    <source>
        <dbReference type="Proteomes" id="UP001597641"/>
    </source>
</evidence>